<dbReference type="EMBL" id="CP043925">
    <property type="protein sequence ID" value="QHN09239.1"/>
    <property type="molecule type" value="Genomic_DNA"/>
</dbReference>
<dbReference type="AlphaFoldDB" id="A0A6I7D0I5"/>
<dbReference type="KEGG" id="pcol:F1325_01645"/>
<organism evidence="1 2">
    <name type="scientific">Proteus columbae</name>
    <dbReference type="NCBI Taxonomy" id="1987580"/>
    <lineage>
        <taxon>Bacteria</taxon>
        <taxon>Pseudomonadati</taxon>
        <taxon>Pseudomonadota</taxon>
        <taxon>Gammaproteobacteria</taxon>
        <taxon>Enterobacterales</taxon>
        <taxon>Morganellaceae</taxon>
        <taxon>Proteus</taxon>
    </lineage>
</organism>
<sequence>MQCSDLQWFYCKDGEIMDANEAMEKRLALYRKIGRELKNAHNRSKECLPPTGLDESIYYRCEGDTPSVETALNNPWVKRVEDFGITSTKGIKRIEDTAVYLGVFPPQMMGMNFILKSRLSRNPRIIQENIEAVYLLRFIIDPYENIAETLNIIIGSIISQISPTRKQKLSDHIQVITNISSSNNAINFKNKLDIDDQVNVSVKNFAIGVGVDVMTESNIRKFIVTAITTQIVSSVVLKYPTFFKPVSTQTVINRAVIVATVIYSYGTIEKMSEAAKRLKNKNKTVFEALDKSKITMAYYFVEEEIGPLITLAASPSSVASDDAFISEVRHLINKYKN</sequence>
<evidence type="ECO:0000313" key="2">
    <source>
        <dbReference type="Proteomes" id="UP000464700"/>
    </source>
</evidence>
<dbReference type="Proteomes" id="UP000464700">
    <property type="component" value="Chromosome"/>
</dbReference>
<reference evidence="1 2" key="1">
    <citation type="submission" date="2019-09" db="EMBL/GenBank/DDBJ databases">
        <title>Emergence of a chromosome-mediated tetracycline resistance gene in Proteus strain.</title>
        <authorList>
            <person name="He D."/>
            <person name="Wang L."/>
        </authorList>
    </citation>
    <scope>NUCLEOTIDE SEQUENCE [LARGE SCALE GENOMIC DNA]</scope>
    <source>
        <strain evidence="1 2">T60</strain>
    </source>
</reference>
<dbReference type="RefSeq" id="WP_109372658.1">
    <property type="nucleotide sequence ID" value="NZ_CP043925.1"/>
</dbReference>
<proteinExistence type="predicted"/>
<keyword evidence="2" id="KW-1185">Reference proteome</keyword>
<gene>
    <name evidence="1" type="ORF">F1325_01645</name>
</gene>
<evidence type="ECO:0000313" key="1">
    <source>
        <dbReference type="EMBL" id="QHN09239.1"/>
    </source>
</evidence>
<protein>
    <submittedName>
        <fullName evidence="1">Uncharacterized protein</fullName>
    </submittedName>
</protein>
<name>A0A6I7D0I5_9GAMM</name>
<accession>A0A6I7D0I5</accession>